<dbReference type="InterPro" id="IPR041698">
    <property type="entry name" value="Methyltransf_25"/>
</dbReference>
<accession>A0A8S1LJ11</accession>
<reference evidence="3" key="1">
    <citation type="submission" date="2021-01" db="EMBL/GenBank/DDBJ databases">
        <authorList>
            <consortium name="Genoscope - CEA"/>
            <person name="William W."/>
        </authorList>
    </citation>
    <scope>NUCLEOTIDE SEQUENCE</scope>
</reference>
<dbReference type="GO" id="GO:0016740">
    <property type="term" value="F:transferase activity"/>
    <property type="evidence" value="ECO:0007669"/>
    <property type="project" value="UniProtKB-KW"/>
</dbReference>
<name>A0A8S1LJ11_PARPR</name>
<dbReference type="OMA" id="INCEITA"/>
<sequence length="221" mass="25527">MIHSIARNSFSAIYSTIKDVVDYSSTTIYDMFISHPITSLTYEKLCERLTGQQQRILDVGVGTGVPLNQALNRFPLNCEIIAIDINHNYLRKANHLFKDKPQVKLYELDFYQMNSETFGKFDTIVFSSSFLLLNQPKEALQLAMSLLKPGGKIYFMITLSDSHFGDTLKYITSIDLHLQSENQFEQMIDQSQLKINYKQRLQKVTNIATLLFKVFIYETKI</sequence>
<evidence type="ECO:0000256" key="1">
    <source>
        <dbReference type="ARBA" id="ARBA00022679"/>
    </source>
</evidence>
<dbReference type="CDD" id="cd02440">
    <property type="entry name" value="AdoMet_MTases"/>
    <property type="match status" value="1"/>
</dbReference>
<dbReference type="Proteomes" id="UP000688137">
    <property type="component" value="Unassembled WGS sequence"/>
</dbReference>
<evidence type="ECO:0000313" key="3">
    <source>
        <dbReference type="EMBL" id="CAD8066062.1"/>
    </source>
</evidence>
<dbReference type="Pfam" id="PF13649">
    <property type="entry name" value="Methyltransf_25"/>
    <property type="match status" value="1"/>
</dbReference>
<dbReference type="EMBL" id="CAJJDM010000037">
    <property type="protein sequence ID" value="CAD8066066.1"/>
    <property type="molecule type" value="Genomic_DNA"/>
</dbReference>
<proteinExistence type="predicted"/>
<keyword evidence="1" id="KW-0808">Transferase</keyword>
<evidence type="ECO:0000313" key="4">
    <source>
        <dbReference type="EMBL" id="CAD8066066.1"/>
    </source>
</evidence>
<dbReference type="AlphaFoldDB" id="A0A8S1LJ11"/>
<evidence type="ECO:0000259" key="2">
    <source>
        <dbReference type="Pfam" id="PF13649"/>
    </source>
</evidence>
<keyword evidence="5" id="KW-1185">Reference proteome</keyword>
<dbReference type="EMBL" id="CAJJDM010000037">
    <property type="protein sequence ID" value="CAD8066062.1"/>
    <property type="molecule type" value="Genomic_DNA"/>
</dbReference>
<comment type="caution">
    <text evidence="3">The sequence shown here is derived from an EMBL/GenBank/DDBJ whole genome shotgun (WGS) entry which is preliminary data.</text>
</comment>
<dbReference type="PANTHER" id="PTHR43861">
    <property type="entry name" value="TRANS-ACONITATE 2-METHYLTRANSFERASE-RELATED"/>
    <property type="match status" value="1"/>
</dbReference>
<protein>
    <recommendedName>
        <fullName evidence="2">Methyltransferase domain-containing protein</fullName>
    </recommendedName>
</protein>
<evidence type="ECO:0000313" key="5">
    <source>
        <dbReference type="Proteomes" id="UP000688137"/>
    </source>
</evidence>
<organism evidence="3 5">
    <name type="scientific">Paramecium primaurelia</name>
    <dbReference type="NCBI Taxonomy" id="5886"/>
    <lineage>
        <taxon>Eukaryota</taxon>
        <taxon>Sar</taxon>
        <taxon>Alveolata</taxon>
        <taxon>Ciliophora</taxon>
        <taxon>Intramacronucleata</taxon>
        <taxon>Oligohymenophorea</taxon>
        <taxon>Peniculida</taxon>
        <taxon>Parameciidae</taxon>
        <taxon>Paramecium</taxon>
    </lineage>
</organism>
<gene>
    <name evidence="3" type="ORF">PPRIM_AZ9-3.1.T0380250</name>
    <name evidence="4" type="ORF">PPRIM_AZ9-3.1.T0380252</name>
</gene>
<feature type="domain" description="Methyltransferase" evidence="2">
    <location>
        <begin position="56"/>
        <end position="151"/>
    </location>
</feature>